<evidence type="ECO:0000313" key="2">
    <source>
        <dbReference type="Proteomes" id="UP001177003"/>
    </source>
</evidence>
<dbReference type="AlphaFoldDB" id="A0AA35YMU7"/>
<sequence length="109" mass="12836">MNFSHRFTVVLIHHLQALNLPQSPIHHRQIQFLLPRVFVSDEIFKDLENGKLGNQHCLYLSHHIINKVREEFIKNHGPGESLTSYLRQCLSLRPLSTDWCRHLLPHILC</sequence>
<accession>A0AA35YMU7</accession>
<name>A0AA35YMU7_LACSI</name>
<gene>
    <name evidence="1" type="ORF">LSALG_LOCUS16906</name>
</gene>
<evidence type="ECO:0000313" key="1">
    <source>
        <dbReference type="EMBL" id="CAI9276950.1"/>
    </source>
</evidence>
<dbReference type="Proteomes" id="UP001177003">
    <property type="component" value="Chromosome 3"/>
</dbReference>
<organism evidence="1 2">
    <name type="scientific">Lactuca saligna</name>
    <name type="common">Willowleaf lettuce</name>
    <dbReference type="NCBI Taxonomy" id="75948"/>
    <lineage>
        <taxon>Eukaryota</taxon>
        <taxon>Viridiplantae</taxon>
        <taxon>Streptophyta</taxon>
        <taxon>Embryophyta</taxon>
        <taxon>Tracheophyta</taxon>
        <taxon>Spermatophyta</taxon>
        <taxon>Magnoliopsida</taxon>
        <taxon>eudicotyledons</taxon>
        <taxon>Gunneridae</taxon>
        <taxon>Pentapetalae</taxon>
        <taxon>asterids</taxon>
        <taxon>campanulids</taxon>
        <taxon>Asterales</taxon>
        <taxon>Asteraceae</taxon>
        <taxon>Cichorioideae</taxon>
        <taxon>Cichorieae</taxon>
        <taxon>Lactucinae</taxon>
        <taxon>Lactuca</taxon>
    </lineage>
</organism>
<reference evidence="1" key="1">
    <citation type="submission" date="2023-04" db="EMBL/GenBank/DDBJ databases">
        <authorList>
            <person name="Vijverberg K."/>
            <person name="Xiong W."/>
            <person name="Schranz E."/>
        </authorList>
    </citation>
    <scope>NUCLEOTIDE SEQUENCE</scope>
</reference>
<protein>
    <submittedName>
        <fullName evidence="1">Uncharacterized protein</fullName>
    </submittedName>
</protein>
<keyword evidence="2" id="KW-1185">Reference proteome</keyword>
<proteinExistence type="predicted"/>
<dbReference type="EMBL" id="OX465079">
    <property type="protein sequence ID" value="CAI9276950.1"/>
    <property type="molecule type" value="Genomic_DNA"/>
</dbReference>